<sequence>MNSSKLSKRNQYVQRKFDISDSFDHVYYRPSKSRGHVFKSIVAAKEAGFIDFINFRLTRCKIERLLQENGNSIGLDNLPKLYFERFNRVLVYDGKLSKALKCSMPKLSIEDWGRMIVSLKPRQQTVDAQFNTQPQQLERTMNHVLYYTYDTEVVSFGRYSTNLLNSASSLESPQSSSSPYINQGSLPYDPNNPICDEFEIIEPSQNKTSSSSSPAVMFFSNSTSTLANEDNNGSNNCYKTQPSFSQFFIQPQDNADLKTYSQNENQIWLHSTISVRDNQMVLSDSGISNYDYVDVDKKMQNCDICVENVEENDCGRSNRSYDSVDNFEGLTELQQTIIELLLFD</sequence>
<organism evidence="1 2">
    <name type="scientific">Ambispora leptoticha</name>
    <dbReference type="NCBI Taxonomy" id="144679"/>
    <lineage>
        <taxon>Eukaryota</taxon>
        <taxon>Fungi</taxon>
        <taxon>Fungi incertae sedis</taxon>
        <taxon>Mucoromycota</taxon>
        <taxon>Glomeromycotina</taxon>
        <taxon>Glomeromycetes</taxon>
        <taxon>Archaeosporales</taxon>
        <taxon>Ambisporaceae</taxon>
        <taxon>Ambispora</taxon>
    </lineage>
</organism>
<gene>
    <name evidence="1" type="ORF">ALEPTO_LOCUS3181</name>
</gene>
<evidence type="ECO:0000313" key="2">
    <source>
        <dbReference type="Proteomes" id="UP000789508"/>
    </source>
</evidence>
<comment type="caution">
    <text evidence="1">The sequence shown here is derived from an EMBL/GenBank/DDBJ whole genome shotgun (WGS) entry which is preliminary data.</text>
</comment>
<reference evidence="1" key="1">
    <citation type="submission" date="2021-06" db="EMBL/GenBank/DDBJ databases">
        <authorList>
            <person name="Kallberg Y."/>
            <person name="Tangrot J."/>
            <person name="Rosling A."/>
        </authorList>
    </citation>
    <scope>NUCLEOTIDE SEQUENCE</scope>
    <source>
        <strain evidence="1">FL130A</strain>
    </source>
</reference>
<dbReference type="EMBL" id="CAJVPS010000562">
    <property type="protein sequence ID" value="CAG8494943.1"/>
    <property type="molecule type" value="Genomic_DNA"/>
</dbReference>
<dbReference type="OrthoDB" id="2310995at2759"/>
<proteinExistence type="predicted"/>
<protein>
    <submittedName>
        <fullName evidence="1">3052_t:CDS:1</fullName>
    </submittedName>
</protein>
<dbReference type="AlphaFoldDB" id="A0A9N8WQ89"/>
<keyword evidence="2" id="KW-1185">Reference proteome</keyword>
<dbReference type="Proteomes" id="UP000789508">
    <property type="component" value="Unassembled WGS sequence"/>
</dbReference>
<accession>A0A9N8WQ89</accession>
<evidence type="ECO:0000313" key="1">
    <source>
        <dbReference type="EMBL" id="CAG8494943.1"/>
    </source>
</evidence>
<name>A0A9N8WQ89_9GLOM</name>